<dbReference type="InterPro" id="IPR047928">
    <property type="entry name" value="Perm_prefix_1"/>
</dbReference>
<protein>
    <recommendedName>
        <fullName evidence="9">Cell division protein</fullName>
    </recommendedName>
</protein>
<dbReference type="OrthoDB" id="2192428at2"/>
<dbReference type="GO" id="GO:0032153">
    <property type="term" value="C:cell division site"/>
    <property type="evidence" value="ECO:0007669"/>
    <property type="project" value="TreeGrafter"/>
</dbReference>
<keyword evidence="4 6" id="KW-1133">Transmembrane helix</keyword>
<organism evidence="7 8">
    <name type="scientific">Paenibacillus durus ATCC 35681</name>
    <dbReference type="NCBI Taxonomy" id="1333534"/>
    <lineage>
        <taxon>Bacteria</taxon>
        <taxon>Bacillati</taxon>
        <taxon>Bacillota</taxon>
        <taxon>Bacilli</taxon>
        <taxon>Bacillales</taxon>
        <taxon>Paenibacillaceae</taxon>
        <taxon>Paenibacillus</taxon>
    </lineage>
</organism>
<comment type="subcellular location">
    <subcellularLocation>
        <location evidence="1">Membrane</location>
        <topology evidence="1">Multi-pass membrane protein</topology>
    </subcellularLocation>
</comment>
<evidence type="ECO:0000256" key="1">
    <source>
        <dbReference type="ARBA" id="ARBA00004141"/>
    </source>
</evidence>
<name>A0A0F7F915_PAEDU</name>
<evidence type="ECO:0000256" key="6">
    <source>
        <dbReference type="SAM" id="Phobius"/>
    </source>
</evidence>
<dbReference type="HOGENOM" id="CLU_029243_7_0_9"/>
<dbReference type="Pfam" id="PF01098">
    <property type="entry name" value="FTSW_RODA_SPOVE"/>
    <property type="match status" value="1"/>
</dbReference>
<dbReference type="GO" id="GO:0008360">
    <property type="term" value="P:regulation of cell shape"/>
    <property type="evidence" value="ECO:0007669"/>
    <property type="project" value="UniProtKB-KW"/>
</dbReference>
<dbReference type="PANTHER" id="PTHR30474:SF1">
    <property type="entry name" value="PEPTIDOGLYCAN GLYCOSYLTRANSFERASE MRDB"/>
    <property type="match status" value="1"/>
</dbReference>
<evidence type="ECO:0000313" key="7">
    <source>
        <dbReference type="EMBL" id="AKG34942.1"/>
    </source>
</evidence>
<feature type="transmembrane region" description="Helical" evidence="6">
    <location>
        <begin position="150"/>
        <end position="168"/>
    </location>
</feature>
<evidence type="ECO:0000256" key="3">
    <source>
        <dbReference type="ARBA" id="ARBA00022960"/>
    </source>
</evidence>
<dbReference type="PATRIC" id="fig|1333534.5.peg.2320"/>
<feature type="transmembrane region" description="Helical" evidence="6">
    <location>
        <begin position="409"/>
        <end position="431"/>
    </location>
</feature>
<accession>A0A0F7F915</accession>
<dbReference type="NCBIfam" id="NF038403">
    <property type="entry name" value="perm_prefix_1"/>
    <property type="match status" value="1"/>
</dbReference>
<dbReference type="RefSeq" id="WP_025698050.1">
    <property type="nucleotide sequence ID" value="NZ_ASQQ01000561.1"/>
</dbReference>
<feature type="transmembrane region" description="Helical" evidence="6">
    <location>
        <begin position="372"/>
        <end position="394"/>
    </location>
</feature>
<evidence type="ECO:0000313" key="8">
    <source>
        <dbReference type="Proteomes" id="UP000034189"/>
    </source>
</evidence>
<feature type="transmembrane region" description="Helical" evidence="6">
    <location>
        <begin position="78"/>
        <end position="101"/>
    </location>
</feature>
<dbReference type="AlphaFoldDB" id="A0A0F7F915"/>
<evidence type="ECO:0000256" key="2">
    <source>
        <dbReference type="ARBA" id="ARBA00022692"/>
    </source>
</evidence>
<gene>
    <name evidence="7" type="ORF">VK70_10510</name>
</gene>
<feature type="transmembrane region" description="Helical" evidence="6">
    <location>
        <begin position="263"/>
        <end position="283"/>
    </location>
</feature>
<feature type="transmembrane region" description="Helical" evidence="6">
    <location>
        <begin position="218"/>
        <end position="234"/>
    </location>
</feature>
<reference evidence="7 8" key="2">
    <citation type="journal article" date="2016" name="Genome Announc.">
        <title>Genome Sequence of a Gram-Positive Diazotroph, Paenibacillus durus Type Strain ATCC 35681.</title>
        <authorList>
            <person name="Halim M.A."/>
            <person name="Rahman A.Y."/>
            <person name="Sim K.S."/>
            <person name="Yam H.C."/>
            <person name="Rahim A.A."/>
            <person name="Ghazali A.H."/>
            <person name="Najimudin N."/>
        </authorList>
    </citation>
    <scope>NUCLEOTIDE SEQUENCE [LARGE SCALE GENOMIC DNA]</scope>
    <source>
        <strain evidence="7 8">ATCC 35681</strain>
    </source>
</reference>
<keyword evidence="5 6" id="KW-0472">Membrane</keyword>
<dbReference type="GO" id="GO:0015648">
    <property type="term" value="F:lipid-linked peptidoglycan transporter activity"/>
    <property type="evidence" value="ECO:0007669"/>
    <property type="project" value="TreeGrafter"/>
</dbReference>
<dbReference type="EMBL" id="CP011114">
    <property type="protein sequence ID" value="AKG34942.1"/>
    <property type="molecule type" value="Genomic_DNA"/>
</dbReference>
<reference evidence="7 8" key="1">
    <citation type="submission" date="2015-03" db="EMBL/GenBank/DDBJ databases">
        <authorList>
            <person name="Abdul Halim M."/>
        </authorList>
    </citation>
    <scope>NUCLEOTIDE SEQUENCE [LARGE SCALE GENOMIC DNA]</scope>
    <source>
        <strain evidence="7 8">ATCC 35681</strain>
    </source>
</reference>
<keyword evidence="3" id="KW-0133">Cell shape</keyword>
<feature type="transmembrane region" description="Helical" evidence="6">
    <location>
        <begin position="121"/>
        <end position="138"/>
    </location>
</feature>
<dbReference type="GO" id="GO:0005886">
    <property type="term" value="C:plasma membrane"/>
    <property type="evidence" value="ECO:0007669"/>
    <property type="project" value="TreeGrafter"/>
</dbReference>
<feature type="transmembrane region" description="Helical" evidence="6">
    <location>
        <begin position="240"/>
        <end position="256"/>
    </location>
</feature>
<evidence type="ECO:0000256" key="5">
    <source>
        <dbReference type="ARBA" id="ARBA00023136"/>
    </source>
</evidence>
<dbReference type="PANTHER" id="PTHR30474">
    <property type="entry name" value="CELL CYCLE PROTEIN"/>
    <property type="match status" value="1"/>
</dbReference>
<feature type="transmembrane region" description="Helical" evidence="6">
    <location>
        <begin position="338"/>
        <end position="360"/>
    </location>
</feature>
<dbReference type="GO" id="GO:0051301">
    <property type="term" value="P:cell division"/>
    <property type="evidence" value="ECO:0007669"/>
    <property type="project" value="InterPro"/>
</dbReference>
<evidence type="ECO:0000256" key="4">
    <source>
        <dbReference type="ARBA" id="ARBA00022989"/>
    </source>
</evidence>
<dbReference type="Proteomes" id="UP000034189">
    <property type="component" value="Chromosome"/>
</dbReference>
<dbReference type="InterPro" id="IPR001182">
    <property type="entry name" value="FtsW/RodA"/>
</dbReference>
<keyword evidence="2 6" id="KW-0812">Transmembrane</keyword>
<proteinExistence type="predicted"/>
<evidence type="ECO:0008006" key="9">
    <source>
        <dbReference type="Google" id="ProtNLM"/>
    </source>
</evidence>
<sequence length="448" mass="49455">MKDYNEMSPYLKRVCAQVRARAIHLELRRELGSHLIDLANERESQGWEREEAVQWAMQQMGDPETVGKSLNRIHRPRINWGLLAGALLFAGSGIIGMFSLSGSSYAGTQMNTALPQFGEKHLGYVCMAVILMLILSLVDYRKLRSLSWPLYFLTLAGMLAVQFSGNMVNGINRWLVLPLHFAIDVMGWNPYLLIIALAGIWVGSGIQKTGGKLPINGWRAIPLIGVPCLIYLQGPVLPEMLLFAGVSLILFAWLSGKWLRVVLLAALATAAGLLAAFNTDYYFDRISAALNPTMFADGAGYTQIKLIEAIASAGWWGHGFGAANEQLPYLYSDMIFPYLIYTFGWAAGFFLAGLILWFVIRTIQAWFSVHDLYGKTLIAGVALILAFQLVYGVLKLSGHALIIDLPLPFISYGGSHLLIEYGALGLLLSVYRRKDLIPGSSASLSKKF</sequence>
<feature type="transmembrane region" description="Helical" evidence="6">
    <location>
        <begin position="188"/>
        <end position="206"/>
    </location>
</feature>